<evidence type="ECO:0000256" key="3">
    <source>
        <dbReference type="ARBA" id="ARBA00022777"/>
    </source>
</evidence>
<comment type="similarity">
    <text evidence="1 4">Belongs to the carbohydrate kinase PfkB family.</text>
</comment>
<evidence type="ECO:0000256" key="2">
    <source>
        <dbReference type="ARBA" id="ARBA00022679"/>
    </source>
</evidence>
<evidence type="ECO:0000256" key="1">
    <source>
        <dbReference type="ARBA" id="ARBA00010688"/>
    </source>
</evidence>
<proteinExistence type="inferred from homology"/>
<protein>
    <submittedName>
        <fullName evidence="6">Sugar/nucleoside kinase (Ribokinase family)</fullName>
    </submittedName>
</protein>
<gene>
    <name evidence="6" type="ORF">DFR60_106217</name>
</gene>
<dbReference type="PANTHER" id="PTHR10584">
    <property type="entry name" value="SUGAR KINASE"/>
    <property type="match status" value="1"/>
</dbReference>
<dbReference type="InterPro" id="IPR002139">
    <property type="entry name" value="Ribo/fructo_kinase"/>
</dbReference>
<dbReference type="Proteomes" id="UP000248057">
    <property type="component" value="Unassembled WGS sequence"/>
</dbReference>
<evidence type="ECO:0000256" key="4">
    <source>
        <dbReference type="RuleBase" id="RU003704"/>
    </source>
</evidence>
<keyword evidence="2 4" id="KW-0808">Transferase</keyword>
<dbReference type="GO" id="GO:0005829">
    <property type="term" value="C:cytosol"/>
    <property type="evidence" value="ECO:0007669"/>
    <property type="project" value="TreeGrafter"/>
</dbReference>
<keyword evidence="7" id="KW-1185">Reference proteome</keyword>
<dbReference type="PROSITE" id="PS00583">
    <property type="entry name" value="PFKB_KINASES_1"/>
    <property type="match status" value="1"/>
</dbReference>
<organism evidence="6 7">
    <name type="scientific">Hungatella effluvii</name>
    <dbReference type="NCBI Taxonomy" id="1096246"/>
    <lineage>
        <taxon>Bacteria</taxon>
        <taxon>Bacillati</taxon>
        <taxon>Bacillota</taxon>
        <taxon>Clostridia</taxon>
        <taxon>Lachnospirales</taxon>
        <taxon>Lachnospiraceae</taxon>
        <taxon>Hungatella</taxon>
    </lineage>
</organism>
<sequence>MSKGTSLHVQFMKKILVVGSTCVDIILKLDHLPVTGEDLHPKSQTMALGGCACNVAHVLLYSGSQFTFISPVGGGIYGSFVKDALTAHGFPIPVYLPEKENGCCYCLVEASGERTFLSLHGVEYTFQKEWMEPYRMEDYAMAYLCGLEVEEPTGEALVEYFEKEPGPQLFFAPGPRGIRLSGNRLNRILALSPVLHINEQEALELGGRDSVADSAAALFQITGSPVIVTLGERGAYCRESAEVSYLVPGIPSQVVDTIGAGDAHIGAVLASLQKGKSLYDSIAAANRVAAAVVSQEGAILPEDSFLFREG</sequence>
<dbReference type="PANTHER" id="PTHR10584:SF166">
    <property type="entry name" value="RIBOKINASE"/>
    <property type="match status" value="1"/>
</dbReference>
<keyword evidence="3 4" id="KW-0418">Kinase</keyword>
<name>A0A2V3YII5_9FIRM</name>
<dbReference type="InterPro" id="IPR029056">
    <property type="entry name" value="Ribokinase-like"/>
</dbReference>
<evidence type="ECO:0000259" key="5">
    <source>
        <dbReference type="Pfam" id="PF00294"/>
    </source>
</evidence>
<dbReference type="AlphaFoldDB" id="A0A2V3YII5"/>
<dbReference type="SUPFAM" id="SSF53613">
    <property type="entry name" value="Ribokinase-like"/>
    <property type="match status" value="1"/>
</dbReference>
<dbReference type="GO" id="GO:0016301">
    <property type="term" value="F:kinase activity"/>
    <property type="evidence" value="ECO:0007669"/>
    <property type="project" value="UniProtKB-KW"/>
</dbReference>
<evidence type="ECO:0000313" key="7">
    <source>
        <dbReference type="Proteomes" id="UP000248057"/>
    </source>
</evidence>
<dbReference type="EMBL" id="QJKD01000006">
    <property type="protein sequence ID" value="PXX53098.1"/>
    <property type="molecule type" value="Genomic_DNA"/>
</dbReference>
<dbReference type="GO" id="GO:0006796">
    <property type="term" value="P:phosphate-containing compound metabolic process"/>
    <property type="evidence" value="ECO:0007669"/>
    <property type="project" value="UniProtKB-ARBA"/>
</dbReference>
<accession>A0A2V3YII5</accession>
<dbReference type="InterPro" id="IPR002173">
    <property type="entry name" value="Carboh/pur_kinase_PfkB_CS"/>
</dbReference>
<feature type="domain" description="Carbohydrate kinase PfkB" evidence="5">
    <location>
        <begin position="12"/>
        <end position="302"/>
    </location>
</feature>
<comment type="caution">
    <text evidence="6">The sequence shown here is derived from an EMBL/GenBank/DDBJ whole genome shotgun (WGS) entry which is preliminary data.</text>
</comment>
<evidence type="ECO:0000313" key="6">
    <source>
        <dbReference type="EMBL" id="PXX53098.1"/>
    </source>
</evidence>
<dbReference type="PROSITE" id="PS00584">
    <property type="entry name" value="PFKB_KINASES_2"/>
    <property type="match status" value="1"/>
</dbReference>
<dbReference type="InterPro" id="IPR011611">
    <property type="entry name" value="PfkB_dom"/>
</dbReference>
<dbReference type="PRINTS" id="PR00990">
    <property type="entry name" value="RIBOKINASE"/>
</dbReference>
<dbReference type="Pfam" id="PF00294">
    <property type="entry name" value="PfkB"/>
    <property type="match status" value="1"/>
</dbReference>
<dbReference type="Gene3D" id="3.40.1190.20">
    <property type="match status" value="1"/>
</dbReference>
<reference evidence="6 7" key="1">
    <citation type="submission" date="2018-05" db="EMBL/GenBank/DDBJ databases">
        <title>Genomic Encyclopedia of Type Strains, Phase IV (KMG-IV): sequencing the most valuable type-strain genomes for metagenomic binning, comparative biology and taxonomic classification.</title>
        <authorList>
            <person name="Goeker M."/>
        </authorList>
    </citation>
    <scope>NUCLEOTIDE SEQUENCE [LARGE SCALE GENOMIC DNA]</scope>
    <source>
        <strain evidence="6 7">DSM 24995</strain>
    </source>
</reference>